<organism evidence="2 3">
    <name type="scientific">Apophysomyces ossiformis</name>
    <dbReference type="NCBI Taxonomy" id="679940"/>
    <lineage>
        <taxon>Eukaryota</taxon>
        <taxon>Fungi</taxon>
        <taxon>Fungi incertae sedis</taxon>
        <taxon>Mucoromycota</taxon>
        <taxon>Mucoromycotina</taxon>
        <taxon>Mucoromycetes</taxon>
        <taxon>Mucorales</taxon>
        <taxon>Mucorineae</taxon>
        <taxon>Mucoraceae</taxon>
        <taxon>Apophysomyces</taxon>
    </lineage>
</organism>
<evidence type="ECO:0000313" key="2">
    <source>
        <dbReference type="EMBL" id="KAF7730681.1"/>
    </source>
</evidence>
<dbReference type="EMBL" id="JABAYA010000014">
    <property type="protein sequence ID" value="KAF7730681.1"/>
    <property type="molecule type" value="Genomic_DNA"/>
</dbReference>
<feature type="domain" description="T4 RNA ligase 1-like N-terminal" evidence="1">
    <location>
        <begin position="66"/>
        <end position="290"/>
    </location>
</feature>
<accession>A0A8H7BUK7</accession>
<evidence type="ECO:0000259" key="1">
    <source>
        <dbReference type="Pfam" id="PF09511"/>
    </source>
</evidence>
<proteinExistence type="predicted"/>
<dbReference type="GO" id="GO:0003972">
    <property type="term" value="F:RNA ligase (ATP) activity"/>
    <property type="evidence" value="ECO:0007669"/>
    <property type="project" value="TreeGrafter"/>
</dbReference>
<dbReference type="OrthoDB" id="276239at2759"/>
<dbReference type="AlphaFoldDB" id="A0A8H7BUK7"/>
<dbReference type="InterPro" id="IPR019039">
    <property type="entry name" value="T4-Rnl1-like_N"/>
</dbReference>
<name>A0A8H7BUK7_9FUNG</name>
<dbReference type="GO" id="GO:0006388">
    <property type="term" value="P:tRNA splicing, via endonucleolytic cleavage and ligation"/>
    <property type="evidence" value="ECO:0007669"/>
    <property type="project" value="TreeGrafter"/>
</dbReference>
<sequence length="368" mass="43187">MDLDIPAPQHDAQVDHDLIQQLFALKTEKKRVIRDKTFTINDDLTVRSWTMQDYLYKQQPRLYPIKARGLFTTENKEGQHSIVIRGYDKFFNIGEVAWNEWESIEKKTEGPYEIQAKENGCIIFIAAASPEQLIITSKHTIPASREDKTSHANVGHGWLRRHLASVKKTEQDLASWLYGKGLTLVAELCDDEFEEHVLPYSEHERGLYLHGINYNTSTFQTLPSASVERLARHFGFRTTYYVTLPDLKSVKDLTAEIEESNCFGGREVEGIVVRCKRGGRDYFFKIKNEQYLRYREYREVTRSLLMRNSLQQVVYREDAKKFRMRYEKTHDYVKWLKKLVDEAPLWLDDYTSHKGIIRLRIEFESSTA</sequence>
<dbReference type="Proteomes" id="UP000605846">
    <property type="component" value="Unassembled WGS sequence"/>
</dbReference>
<keyword evidence="3" id="KW-1185">Reference proteome</keyword>
<reference evidence="2" key="1">
    <citation type="submission" date="2020-01" db="EMBL/GenBank/DDBJ databases">
        <title>Genome Sequencing of Three Apophysomyces-Like Fungal Strains Confirms a Novel Fungal Genus in the Mucoromycota with divergent Burkholderia-like Endosymbiotic Bacteria.</title>
        <authorList>
            <person name="Stajich J.E."/>
            <person name="Macias A.M."/>
            <person name="Carter-House D."/>
            <person name="Lovett B."/>
            <person name="Kasson L.R."/>
            <person name="Berry K."/>
            <person name="Grigoriev I."/>
            <person name="Chang Y."/>
            <person name="Spatafora J."/>
            <person name="Kasson M.T."/>
        </authorList>
    </citation>
    <scope>NUCLEOTIDE SEQUENCE</scope>
    <source>
        <strain evidence="2">NRRL A-21654</strain>
    </source>
</reference>
<evidence type="ECO:0000313" key="3">
    <source>
        <dbReference type="Proteomes" id="UP000605846"/>
    </source>
</evidence>
<dbReference type="GO" id="GO:0005634">
    <property type="term" value="C:nucleus"/>
    <property type="evidence" value="ECO:0007669"/>
    <property type="project" value="TreeGrafter"/>
</dbReference>
<comment type="caution">
    <text evidence="2">The sequence shown here is derived from an EMBL/GenBank/DDBJ whole genome shotgun (WGS) entry which is preliminary data.</text>
</comment>
<dbReference type="Pfam" id="PF09511">
    <property type="entry name" value="RNA_lig_T4_1"/>
    <property type="match status" value="1"/>
</dbReference>
<dbReference type="PANTHER" id="PTHR32004:SF1">
    <property type="entry name" value="TRNA LIGASE"/>
    <property type="match status" value="1"/>
</dbReference>
<protein>
    <recommendedName>
        <fullName evidence="1">T4 RNA ligase 1-like N-terminal domain-containing protein</fullName>
    </recommendedName>
</protein>
<gene>
    <name evidence="2" type="ORF">EC973_001630</name>
</gene>
<dbReference type="PANTHER" id="PTHR32004">
    <property type="entry name" value="TRNA LIGASE"/>
    <property type="match status" value="1"/>
</dbReference>